<evidence type="ECO:0000256" key="4">
    <source>
        <dbReference type="ARBA" id="ARBA00022859"/>
    </source>
</evidence>
<dbReference type="GO" id="GO:0006954">
    <property type="term" value="P:inflammatory response"/>
    <property type="evidence" value="ECO:0007669"/>
    <property type="project" value="UniProtKB-KW"/>
</dbReference>
<keyword evidence="9" id="KW-1185">Reference proteome</keyword>
<dbReference type="FunFam" id="1.10.533.10:FF:000013">
    <property type="entry name" value="Apoptosis-associated speck-like protein containing a CARD"/>
    <property type="match status" value="1"/>
</dbReference>
<dbReference type="PANTHER" id="PTHR34007:SF1">
    <property type="entry name" value="AEROLYSIN-LIKE PROTEIN-RELATED"/>
    <property type="match status" value="1"/>
</dbReference>
<dbReference type="CDD" id="cd20221">
    <property type="entry name" value="PFM_Dln1-like"/>
    <property type="match status" value="1"/>
</dbReference>
<dbReference type="InterPro" id="IPR001315">
    <property type="entry name" value="CARD"/>
</dbReference>
<dbReference type="PROSITE" id="PS51752">
    <property type="entry name" value="JACALIN_LECTIN"/>
    <property type="match status" value="1"/>
</dbReference>
<dbReference type="InterPro" id="IPR033516">
    <property type="entry name" value="CARD8/ASC/NALP1_CARD"/>
</dbReference>
<feature type="domain" description="CARD" evidence="6">
    <location>
        <begin position="1"/>
        <end position="91"/>
    </location>
</feature>
<dbReference type="GO" id="GO:0042981">
    <property type="term" value="P:regulation of apoptotic process"/>
    <property type="evidence" value="ECO:0007669"/>
    <property type="project" value="InterPro"/>
</dbReference>
<reference evidence="8" key="1">
    <citation type="journal article" date="2021" name="Cell">
        <title>Tracing the genetic footprints of vertebrate landing in non-teleost ray-finned fishes.</title>
        <authorList>
            <person name="Bi X."/>
            <person name="Wang K."/>
            <person name="Yang L."/>
            <person name="Pan H."/>
            <person name="Jiang H."/>
            <person name="Wei Q."/>
            <person name="Fang M."/>
            <person name="Yu H."/>
            <person name="Zhu C."/>
            <person name="Cai Y."/>
            <person name="He Y."/>
            <person name="Gan X."/>
            <person name="Zeng H."/>
            <person name="Yu D."/>
            <person name="Zhu Y."/>
            <person name="Jiang H."/>
            <person name="Qiu Q."/>
            <person name="Yang H."/>
            <person name="Zhang Y.E."/>
            <person name="Wang W."/>
            <person name="Zhu M."/>
            <person name="He S."/>
            <person name="Zhang G."/>
        </authorList>
    </citation>
    <scope>NUCLEOTIDE SEQUENCE</scope>
    <source>
        <strain evidence="8">Allg_001</strain>
    </source>
</reference>
<dbReference type="InterPro" id="IPR001229">
    <property type="entry name" value="Jacalin-like_lectin_dom"/>
</dbReference>
<comment type="subcellular location">
    <subcellularLocation>
        <location evidence="1">Cytoplasm</location>
        <location evidence="1">Cytosol</location>
    </subcellularLocation>
</comment>
<dbReference type="InterPro" id="IPR011029">
    <property type="entry name" value="DEATH-like_dom_sf"/>
</dbReference>
<dbReference type="SUPFAM" id="SSF56973">
    <property type="entry name" value="Aerolisin/ETX pore-forming domain"/>
    <property type="match status" value="1"/>
</dbReference>
<organism evidence="8 9">
    <name type="scientific">Atractosteus spatula</name>
    <name type="common">Alligator gar</name>
    <name type="synonym">Lepisosteus spatula</name>
    <dbReference type="NCBI Taxonomy" id="7917"/>
    <lineage>
        <taxon>Eukaryota</taxon>
        <taxon>Metazoa</taxon>
        <taxon>Chordata</taxon>
        <taxon>Craniata</taxon>
        <taxon>Vertebrata</taxon>
        <taxon>Euteleostomi</taxon>
        <taxon>Actinopterygii</taxon>
        <taxon>Neopterygii</taxon>
        <taxon>Holostei</taxon>
        <taxon>Semionotiformes</taxon>
        <taxon>Lepisosteidae</taxon>
        <taxon>Atractosteus</taxon>
    </lineage>
</organism>
<gene>
    <name evidence="8" type="primary">Aep1_1</name>
    <name evidence="8" type="ORF">GTO95_0012216</name>
</gene>
<dbReference type="Proteomes" id="UP000736164">
    <property type="component" value="Unassembled WGS sequence"/>
</dbReference>
<sequence>MSAAGAEFVDQHRDILIQRVTPVEPIVDMLLKKNMIHQESYSRVLAATTTQDKMRELYMVLDSGGATVKDEFYTILESDYSLLVSNLGTIQMFGAHNLSVHTKSKNMLYLTTVQIIGGDGGRCFYISGQNNGATLKKIWVWVGGWQVKAIKVWLTDGQFREFGYPSGKFTEFQFEDGERFTSLSLWGNGNGTRLGAIKFKTNHSREFFAYMTELELETEYPVDVGSGICIGIVGNSGADIDSLGFLFLNTIKSTILTNVQYPTLHQVIPQVITEELKSMTYQNKSSVTQEYKIDTSKTITKKSSWSVPNKMEANFHMEVSAGIPEVAEVFDGLNFTLRAESTYGLEYSEQKTEVLSFSVQVPPGKTMDVDITIGRAKVDLPYTGTVQITCFNGSVLEINTSGTYKGLTYTKAKTVVSESLKKLE</sequence>
<dbReference type="Pfam" id="PF00619">
    <property type="entry name" value="CARD"/>
    <property type="match status" value="1"/>
</dbReference>
<evidence type="ECO:0000256" key="3">
    <source>
        <dbReference type="ARBA" id="ARBA00022588"/>
    </source>
</evidence>
<feature type="domain" description="Jacalin-type lectin" evidence="7">
    <location>
        <begin position="110"/>
        <end position="249"/>
    </location>
</feature>
<evidence type="ECO:0000259" key="7">
    <source>
        <dbReference type="PROSITE" id="PS51752"/>
    </source>
</evidence>
<comment type="caution">
    <text evidence="8">The sequence shown here is derived from an EMBL/GenBank/DDBJ whole genome shotgun (WGS) entry which is preliminary data.</text>
</comment>
<evidence type="ECO:0000259" key="6">
    <source>
        <dbReference type="PROSITE" id="PS50209"/>
    </source>
</evidence>
<keyword evidence="3" id="KW-0399">Innate immunity</keyword>
<proteinExistence type="predicted"/>
<dbReference type="InterPro" id="IPR053280">
    <property type="entry name" value="Aerolysin-like_pore-former"/>
</dbReference>
<dbReference type="EMBL" id="JAAWVO010051791">
    <property type="protein sequence ID" value="MBN3320502.1"/>
    <property type="molecule type" value="Genomic_DNA"/>
</dbReference>
<accession>A0A8J7NVH8</accession>
<dbReference type="Gene3D" id="1.10.533.10">
    <property type="entry name" value="Death Domain, Fas"/>
    <property type="match status" value="1"/>
</dbReference>
<evidence type="ECO:0000313" key="9">
    <source>
        <dbReference type="Proteomes" id="UP000736164"/>
    </source>
</evidence>
<keyword evidence="5" id="KW-0395">Inflammatory response</keyword>
<dbReference type="PANTHER" id="PTHR34007">
    <property type="entry name" value="AEROLYSIN-LIKE PROTEIN-RELATED"/>
    <property type="match status" value="1"/>
</dbReference>
<dbReference type="CDD" id="cd08330">
    <property type="entry name" value="CARD_ASC_NALP1"/>
    <property type="match status" value="1"/>
</dbReference>
<keyword evidence="4" id="KW-0391">Immunity</keyword>
<dbReference type="PROSITE" id="PS50209">
    <property type="entry name" value="CARD"/>
    <property type="match status" value="1"/>
</dbReference>
<dbReference type="Pfam" id="PF01419">
    <property type="entry name" value="Jacalin"/>
    <property type="match status" value="1"/>
</dbReference>
<feature type="non-terminal residue" evidence="8">
    <location>
        <position position="424"/>
    </location>
</feature>
<dbReference type="GO" id="GO:0005829">
    <property type="term" value="C:cytosol"/>
    <property type="evidence" value="ECO:0007669"/>
    <property type="project" value="UniProtKB-SubCell"/>
</dbReference>
<dbReference type="CDD" id="cd09302">
    <property type="entry name" value="Jacalin_like"/>
    <property type="match status" value="1"/>
</dbReference>
<name>A0A8J7NVH8_ATRSP</name>
<protein>
    <submittedName>
        <fullName evidence="8">AEP1 protein</fullName>
    </submittedName>
</protein>
<feature type="non-terminal residue" evidence="8">
    <location>
        <position position="1"/>
    </location>
</feature>
<evidence type="ECO:0000256" key="1">
    <source>
        <dbReference type="ARBA" id="ARBA00004514"/>
    </source>
</evidence>
<evidence type="ECO:0000256" key="2">
    <source>
        <dbReference type="ARBA" id="ARBA00022490"/>
    </source>
</evidence>
<dbReference type="SUPFAM" id="SSF47986">
    <property type="entry name" value="DEATH domain"/>
    <property type="match status" value="1"/>
</dbReference>
<dbReference type="Gene3D" id="2.170.15.10">
    <property type="entry name" value="Proaerolysin, chain A, domain 3"/>
    <property type="match status" value="1"/>
</dbReference>
<keyword evidence="2" id="KW-0963">Cytoplasm</keyword>
<dbReference type="AlphaFoldDB" id="A0A8J7NVH8"/>
<dbReference type="Gene3D" id="2.100.10.30">
    <property type="entry name" value="Jacalin-like lectin domain"/>
    <property type="match status" value="1"/>
</dbReference>
<dbReference type="GO" id="GO:0045087">
    <property type="term" value="P:innate immune response"/>
    <property type="evidence" value="ECO:0007669"/>
    <property type="project" value="UniProtKB-KW"/>
</dbReference>
<evidence type="ECO:0000256" key="5">
    <source>
        <dbReference type="ARBA" id="ARBA00023198"/>
    </source>
</evidence>
<evidence type="ECO:0000313" key="8">
    <source>
        <dbReference type="EMBL" id="MBN3320502.1"/>
    </source>
</evidence>
<dbReference type="InterPro" id="IPR036404">
    <property type="entry name" value="Jacalin-like_lectin_dom_sf"/>
</dbReference>